<keyword evidence="1" id="KW-1133">Transmembrane helix</keyword>
<name>A0A382Z6B1_9ZZZZ</name>
<keyword evidence="1" id="KW-0472">Membrane</keyword>
<feature type="transmembrane region" description="Helical" evidence="1">
    <location>
        <begin position="6"/>
        <end position="27"/>
    </location>
</feature>
<accession>A0A382Z6B1</accession>
<reference evidence="2" key="1">
    <citation type="submission" date="2018-05" db="EMBL/GenBank/DDBJ databases">
        <authorList>
            <person name="Lanie J.A."/>
            <person name="Ng W.-L."/>
            <person name="Kazmierczak K.M."/>
            <person name="Andrzejewski T.M."/>
            <person name="Davidsen T.M."/>
            <person name="Wayne K.J."/>
            <person name="Tettelin H."/>
            <person name="Glass J.I."/>
            <person name="Rusch D."/>
            <person name="Podicherti R."/>
            <person name="Tsui H.-C.T."/>
            <person name="Winkler M.E."/>
        </authorList>
    </citation>
    <scope>NUCLEOTIDE SEQUENCE</scope>
</reference>
<sequence length="29" mass="3337">VEVFILSEVIFFVDIRIGLFIIGVYSFSN</sequence>
<keyword evidence="1" id="KW-0812">Transmembrane</keyword>
<feature type="non-terminal residue" evidence="2">
    <location>
        <position position="1"/>
    </location>
</feature>
<dbReference type="EMBL" id="UINC01181168">
    <property type="protein sequence ID" value="SVD90729.1"/>
    <property type="molecule type" value="Genomic_DNA"/>
</dbReference>
<proteinExistence type="predicted"/>
<organism evidence="2">
    <name type="scientific">marine metagenome</name>
    <dbReference type="NCBI Taxonomy" id="408172"/>
    <lineage>
        <taxon>unclassified sequences</taxon>
        <taxon>metagenomes</taxon>
        <taxon>ecological metagenomes</taxon>
    </lineage>
</organism>
<evidence type="ECO:0000313" key="2">
    <source>
        <dbReference type="EMBL" id="SVD90729.1"/>
    </source>
</evidence>
<gene>
    <name evidence="2" type="ORF">METZ01_LOCUS443583</name>
</gene>
<evidence type="ECO:0000256" key="1">
    <source>
        <dbReference type="SAM" id="Phobius"/>
    </source>
</evidence>
<dbReference type="AlphaFoldDB" id="A0A382Z6B1"/>
<protein>
    <submittedName>
        <fullName evidence="2">Uncharacterized protein</fullName>
    </submittedName>
</protein>